<dbReference type="PANTHER" id="PTHR30492:SF0">
    <property type="entry name" value="METHYLGLYOXAL SYNTHASE"/>
    <property type="match status" value="1"/>
</dbReference>
<dbReference type="Pfam" id="PF00781">
    <property type="entry name" value="DAGK_cat"/>
    <property type="match status" value="1"/>
</dbReference>
<keyword evidence="2" id="KW-0418">Kinase</keyword>
<organism evidence="2 3">
    <name type="scientific">Sphingomonas hankyongi</name>
    <dbReference type="NCBI Taxonomy" id="2908209"/>
    <lineage>
        <taxon>Bacteria</taxon>
        <taxon>Pseudomonadati</taxon>
        <taxon>Pseudomonadota</taxon>
        <taxon>Alphaproteobacteria</taxon>
        <taxon>Sphingomonadales</taxon>
        <taxon>Sphingomonadaceae</taxon>
        <taxon>Sphingomonas</taxon>
    </lineage>
</organism>
<dbReference type="Gene3D" id="3.40.50.10330">
    <property type="entry name" value="Probable inorganic polyphosphate/atp-NAD kinase, domain 1"/>
    <property type="match status" value="1"/>
</dbReference>
<dbReference type="Proteomes" id="UP001165342">
    <property type="component" value="Unassembled WGS sequence"/>
</dbReference>
<protein>
    <submittedName>
        <fullName evidence="2">YegS/Rv2252/BmrU family lipid kinase</fullName>
    </submittedName>
</protein>
<reference evidence="2" key="1">
    <citation type="submission" date="2022-05" db="EMBL/GenBank/DDBJ databases">
        <authorList>
            <person name="Jo J.-H."/>
            <person name="Im W.-T."/>
        </authorList>
    </citation>
    <scope>NUCLEOTIDE SEQUENCE</scope>
    <source>
        <strain evidence="2">SE220</strain>
    </source>
</reference>
<comment type="caution">
    <text evidence="2">The sequence shown here is derived from an EMBL/GenBank/DDBJ whole genome shotgun (WGS) entry which is preliminary data.</text>
</comment>
<keyword evidence="2" id="KW-0808">Transferase</keyword>
<keyword evidence="3" id="KW-1185">Reference proteome</keyword>
<sequence>MATELPKNAILIVNTASRSGAETFDPACEKLTAAGVHLIDARAVDDPAAMSGEVRAAVDRAPMVIVGGGDGSLSETVDHFLGRDTVFGLLPLGTANSFARTLGIPLDLDGAVEVIASGEARRIDLAAIDGAYFLNNAALGLAPVVAESVPSALKRSLGRLGYLLWAGWSAASFKAFRLRVHDGHVMHRLWATEARIANGRFHGGIELIENADLESGEIVVQVVSGRSLVKLGWSYLASAVKAPSRHEAVREFHGERMRIETRPRMRVSIDGELGPETPFEAWAVPDAVTVAAPRS</sequence>
<dbReference type="SUPFAM" id="SSF111331">
    <property type="entry name" value="NAD kinase/diacylglycerol kinase-like"/>
    <property type="match status" value="1"/>
</dbReference>
<dbReference type="InterPro" id="IPR016064">
    <property type="entry name" value="NAD/diacylglycerol_kinase_sf"/>
</dbReference>
<dbReference type="EMBL" id="JAMGBE010000002">
    <property type="protein sequence ID" value="MCL6729596.1"/>
    <property type="molecule type" value="Genomic_DNA"/>
</dbReference>
<dbReference type="Pfam" id="PF19279">
    <property type="entry name" value="YegS_C"/>
    <property type="match status" value="1"/>
</dbReference>
<dbReference type="PROSITE" id="PS50146">
    <property type="entry name" value="DAGK"/>
    <property type="match status" value="1"/>
</dbReference>
<name>A0ABT0S1I2_9SPHN</name>
<dbReference type="RefSeq" id="WP_249831083.1">
    <property type="nucleotide sequence ID" value="NZ_JAMGBE010000002.1"/>
</dbReference>
<feature type="domain" description="DAGKc" evidence="1">
    <location>
        <begin position="4"/>
        <end position="132"/>
    </location>
</feature>
<accession>A0ABT0S1I2</accession>
<dbReference type="InterPro" id="IPR001206">
    <property type="entry name" value="Diacylglycerol_kinase_cat_dom"/>
</dbReference>
<dbReference type="SMART" id="SM00046">
    <property type="entry name" value="DAGKc"/>
    <property type="match status" value="1"/>
</dbReference>
<proteinExistence type="predicted"/>
<dbReference type="InterPro" id="IPR004363">
    <property type="entry name" value="Methylgl_synth"/>
</dbReference>
<dbReference type="InterPro" id="IPR017438">
    <property type="entry name" value="ATP-NAD_kinase_N"/>
</dbReference>
<dbReference type="InterPro" id="IPR045540">
    <property type="entry name" value="YegS/DAGK_C"/>
</dbReference>
<dbReference type="GO" id="GO:0016301">
    <property type="term" value="F:kinase activity"/>
    <property type="evidence" value="ECO:0007669"/>
    <property type="project" value="UniProtKB-KW"/>
</dbReference>
<dbReference type="InterPro" id="IPR005218">
    <property type="entry name" value="Diacylglycerol/lipid_kinase"/>
</dbReference>
<gene>
    <name evidence="2" type="ORF">LZ538_05930</name>
</gene>
<evidence type="ECO:0000259" key="1">
    <source>
        <dbReference type="PROSITE" id="PS50146"/>
    </source>
</evidence>
<dbReference type="PANTHER" id="PTHR30492">
    <property type="entry name" value="METHYLGLYOXAL SYNTHASE"/>
    <property type="match status" value="1"/>
</dbReference>
<evidence type="ECO:0000313" key="3">
    <source>
        <dbReference type="Proteomes" id="UP001165342"/>
    </source>
</evidence>
<dbReference type="NCBIfam" id="TIGR00147">
    <property type="entry name" value="YegS/Rv2252/BmrU family lipid kinase"/>
    <property type="match status" value="1"/>
</dbReference>
<evidence type="ECO:0000313" key="2">
    <source>
        <dbReference type="EMBL" id="MCL6729596.1"/>
    </source>
</evidence>
<dbReference type="Gene3D" id="2.60.200.40">
    <property type="match status" value="1"/>
</dbReference>